<evidence type="ECO:0000313" key="11">
    <source>
        <dbReference type="Proteomes" id="UP001232493"/>
    </source>
</evidence>
<evidence type="ECO:0000259" key="8">
    <source>
        <dbReference type="PROSITE" id="PS50851"/>
    </source>
</evidence>
<feature type="domain" description="HPt" evidence="9">
    <location>
        <begin position="4"/>
        <end position="115"/>
    </location>
</feature>
<dbReference type="PROSITE" id="PS50894">
    <property type="entry name" value="HPT"/>
    <property type="match status" value="1"/>
</dbReference>
<dbReference type="InterPro" id="IPR051315">
    <property type="entry name" value="Bact_Chemotaxis_CheA"/>
</dbReference>
<dbReference type="InterPro" id="IPR002545">
    <property type="entry name" value="CheW-lke_dom"/>
</dbReference>
<dbReference type="Gene3D" id="3.30.565.10">
    <property type="entry name" value="Histidine kinase-like ATPase, C-terminal domain"/>
    <property type="match status" value="1"/>
</dbReference>
<dbReference type="InterPro" id="IPR004105">
    <property type="entry name" value="CheA-like_dim"/>
</dbReference>
<evidence type="ECO:0000256" key="5">
    <source>
        <dbReference type="ARBA" id="ARBA00022777"/>
    </source>
</evidence>
<dbReference type="InterPro" id="IPR004358">
    <property type="entry name" value="Sig_transdc_His_kin-like_C"/>
</dbReference>
<keyword evidence="3 6" id="KW-0597">Phosphoprotein</keyword>
<dbReference type="InterPro" id="IPR036097">
    <property type="entry name" value="HisK_dim/P_sf"/>
</dbReference>
<dbReference type="PROSITE" id="PS50851">
    <property type="entry name" value="CHEW"/>
    <property type="match status" value="1"/>
</dbReference>
<sequence length="625" mass="73259">MNFDKKFIEGILTDFHEEVEENINLIEMNLVDFEKTRNFKLTNSIMRGFHSLKGISRLLLSMEIPDRYIEKIKALENISHKLEDLTLTLGEKMDEKKIDMLYEGLDLIKKIRKSFEDESVSIDISDFMKNIENIKIKKDKETSLIETKLKLLINLKEQFFEYLINAEEYDMLQIERMKKPIMNILMKIDNKKLIHKFEEIIKYIQQKNKNSIKKTIDEFDKILYNKKDEKVEDVSIEFSDTIRVDIKKINNIMNLVGELITIKNTSSFLLKELYKISPVLYKEYSMIFSNLDKISVNLQEQILSLKMVPIKELLYRYKRLIRELAKEKNKKISYEISGENIELDRILLENLSDPLTHLIRNAIDHGIETIEERKKLGKNEEGLIKTNVYYESGYVYIEVIDDGRGIDSEKIRKKAKELGLNTEKSDEEIINYIFEPGFSTAEEVTEISGRGVGMDVVKNNIEKLNGKIFIETKKGQGTKITLKIPNSLMNVEGIMFYIEENKYIFPFEEVEKIIKVKKDKIHNYSNQIFVEYNDEIIPVFDLKGILENKEYSYEEIISREYKYDLLPMVIIDNGNAAILIDELIEENEFLVKPLPEYLKHKFIYGSTILGNGDIVLILRPSGLVI</sequence>
<proteinExistence type="predicted"/>
<dbReference type="SUPFAM" id="SSF47226">
    <property type="entry name" value="Histidine-containing phosphotransfer domain, HPT domain"/>
    <property type="match status" value="1"/>
</dbReference>
<dbReference type="SUPFAM" id="SSF55874">
    <property type="entry name" value="ATPase domain of HSP90 chaperone/DNA topoisomerase II/histidine kinase"/>
    <property type="match status" value="1"/>
</dbReference>
<dbReference type="PANTHER" id="PTHR43395:SF1">
    <property type="entry name" value="CHEMOTAXIS PROTEIN CHEA"/>
    <property type="match status" value="1"/>
</dbReference>
<evidence type="ECO:0000259" key="9">
    <source>
        <dbReference type="PROSITE" id="PS50894"/>
    </source>
</evidence>
<dbReference type="RefSeq" id="WP_281000693.1">
    <property type="nucleotide sequence ID" value="NZ_CP069362.1"/>
</dbReference>
<dbReference type="Gene3D" id="1.10.287.560">
    <property type="entry name" value="Histidine kinase CheA-like, homodimeric domain"/>
    <property type="match status" value="1"/>
</dbReference>
<dbReference type="Gene3D" id="1.20.120.160">
    <property type="entry name" value="HPT domain"/>
    <property type="match status" value="1"/>
</dbReference>
<evidence type="ECO:0000313" key="10">
    <source>
        <dbReference type="EMBL" id="WGS65859.1"/>
    </source>
</evidence>
<dbReference type="SMART" id="SM00260">
    <property type="entry name" value="CheW"/>
    <property type="match status" value="1"/>
</dbReference>
<evidence type="ECO:0000256" key="1">
    <source>
        <dbReference type="ARBA" id="ARBA00000085"/>
    </source>
</evidence>
<evidence type="ECO:0000259" key="7">
    <source>
        <dbReference type="PROSITE" id="PS50109"/>
    </source>
</evidence>
<dbReference type="InterPro" id="IPR008207">
    <property type="entry name" value="Sig_transdc_His_kin_Hpt_dom"/>
</dbReference>
<evidence type="ECO:0000256" key="2">
    <source>
        <dbReference type="ARBA" id="ARBA00012438"/>
    </source>
</evidence>
<dbReference type="Pfam" id="PF02518">
    <property type="entry name" value="HATPase_c"/>
    <property type="match status" value="1"/>
</dbReference>
<dbReference type="InterPro" id="IPR036890">
    <property type="entry name" value="HATPase_C_sf"/>
</dbReference>
<organism evidence="10 11">
    <name type="scientific">Marinitoga aeolica</name>
    <dbReference type="NCBI Taxonomy" id="2809031"/>
    <lineage>
        <taxon>Bacteria</taxon>
        <taxon>Thermotogati</taxon>
        <taxon>Thermotogota</taxon>
        <taxon>Thermotogae</taxon>
        <taxon>Petrotogales</taxon>
        <taxon>Petrotogaceae</taxon>
        <taxon>Marinitoga</taxon>
    </lineage>
</organism>
<dbReference type="Proteomes" id="UP001232493">
    <property type="component" value="Chromosome"/>
</dbReference>
<dbReference type="InterPro" id="IPR003594">
    <property type="entry name" value="HATPase_dom"/>
</dbReference>
<dbReference type="EC" id="2.7.13.3" evidence="2"/>
<evidence type="ECO:0000256" key="4">
    <source>
        <dbReference type="ARBA" id="ARBA00022679"/>
    </source>
</evidence>
<dbReference type="PROSITE" id="PS50109">
    <property type="entry name" value="HIS_KIN"/>
    <property type="match status" value="1"/>
</dbReference>
<keyword evidence="11" id="KW-1185">Reference proteome</keyword>
<dbReference type="SUPFAM" id="SSF47384">
    <property type="entry name" value="Homodimeric domain of signal transducing histidine kinase"/>
    <property type="match status" value="1"/>
</dbReference>
<evidence type="ECO:0000256" key="6">
    <source>
        <dbReference type="PROSITE-ProRule" id="PRU00110"/>
    </source>
</evidence>
<dbReference type="InterPro" id="IPR036641">
    <property type="entry name" value="HPT_dom_sf"/>
</dbReference>
<feature type="domain" description="CheW-like" evidence="8">
    <location>
        <begin position="490"/>
        <end position="625"/>
    </location>
</feature>
<dbReference type="Pfam" id="PF01584">
    <property type="entry name" value="CheW"/>
    <property type="match status" value="1"/>
</dbReference>
<dbReference type="PANTHER" id="PTHR43395">
    <property type="entry name" value="SENSOR HISTIDINE KINASE CHEA"/>
    <property type="match status" value="1"/>
</dbReference>
<accession>A0ABY8PTC0</accession>
<dbReference type="Pfam" id="PF02895">
    <property type="entry name" value="H-kinase_dim"/>
    <property type="match status" value="1"/>
</dbReference>
<keyword evidence="5" id="KW-0418">Kinase</keyword>
<dbReference type="InterPro" id="IPR037006">
    <property type="entry name" value="CheA-like_homodim_sf"/>
</dbReference>
<reference evidence="10 11" key="1">
    <citation type="submission" date="2021-02" db="EMBL/GenBank/DDBJ databases">
        <title>Characterization of Marinitoga sp. nov. str. BP5-C20A.</title>
        <authorList>
            <person name="Erauso G."/>
            <person name="Postec A."/>
        </authorList>
    </citation>
    <scope>NUCLEOTIDE SEQUENCE [LARGE SCALE GENOMIC DNA]</scope>
    <source>
        <strain evidence="10 11">BP5-C20A</strain>
    </source>
</reference>
<dbReference type="CDD" id="cd16916">
    <property type="entry name" value="HATPase_CheA-like"/>
    <property type="match status" value="1"/>
</dbReference>
<dbReference type="InterPro" id="IPR036061">
    <property type="entry name" value="CheW-like_dom_sf"/>
</dbReference>
<dbReference type="InterPro" id="IPR005467">
    <property type="entry name" value="His_kinase_dom"/>
</dbReference>
<dbReference type="SMART" id="SM01231">
    <property type="entry name" value="H-kinase_dim"/>
    <property type="match status" value="1"/>
</dbReference>
<keyword evidence="4" id="KW-0808">Transferase</keyword>
<comment type="catalytic activity">
    <reaction evidence="1">
        <text>ATP + protein L-histidine = ADP + protein N-phospho-L-histidine.</text>
        <dbReference type="EC" id="2.7.13.3"/>
    </reaction>
</comment>
<name>A0ABY8PTC0_9BACT</name>
<feature type="domain" description="Histidine kinase" evidence="7">
    <location>
        <begin position="237"/>
        <end position="488"/>
    </location>
</feature>
<feature type="modified residue" description="Phosphohistidine" evidence="6">
    <location>
        <position position="50"/>
    </location>
</feature>
<dbReference type="PRINTS" id="PR00344">
    <property type="entry name" value="BCTRLSENSOR"/>
</dbReference>
<dbReference type="SMART" id="SM00387">
    <property type="entry name" value="HATPase_c"/>
    <property type="match status" value="1"/>
</dbReference>
<dbReference type="EMBL" id="CP069362">
    <property type="protein sequence ID" value="WGS65859.1"/>
    <property type="molecule type" value="Genomic_DNA"/>
</dbReference>
<protein>
    <recommendedName>
        <fullName evidence="2">histidine kinase</fullName>
        <ecNumber evidence="2">2.7.13.3</ecNumber>
    </recommendedName>
</protein>
<gene>
    <name evidence="10" type="ORF">JRV97_04730</name>
</gene>
<dbReference type="Gene3D" id="2.30.30.40">
    <property type="entry name" value="SH3 Domains"/>
    <property type="match status" value="1"/>
</dbReference>
<evidence type="ECO:0000256" key="3">
    <source>
        <dbReference type="ARBA" id="ARBA00022553"/>
    </source>
</evidence>
<dbReference type="SUPFAM" id="SSF50341">
    <property type="entry name" value="CheW-like"/>
    <property type="match status" value="1"/>
</dbReference>